<sequence length="130" mass="14673">MMRSDFELLYALCLLLAMVAIAVISIVLFCFAYFRVDDISNGLTNSKFFLSRKSMMGSDPFSRFFIILSVGVVFAFPSRYLKSGELDIDDYKNFPAGLMVMIKFTYLSGLLVGLLLFVIVGFGKWVGWVN</sequence>
<feature type="transmembrane region" description="Helical" evidence="1">
    <location>
        <begin position="12"/>
        <end position="34"/>
    </location>
</feature>
<gene>
    <name evidence="2" type="ORF">ABVN21_21260</name>
</gene>
<protein>
    <submittedName>
        <fullName evidence="2">Uncharacterized protein</fullName>
    </submittedName>
</protein>
<proteinExistence type="predicted"/>
<organism evidence="2">
    <name type="scientific">Pseudomonas sp. MYb327</name>
    <dbReference type="NCBI Taxonomy" id="2745230"/>
    <lineage>
        <taxon>Bacteria</taxon>
        <taxon>Pseudomonadati</taxon>
        <taxon>Pseudomonadota</taxon>
        <taxon>Gammaproteobacteria</taxon>
        <taxon>Pseudomonadales</taxon>
        <taxon>Pseudomonadaceae</taxon>
        <taxon>Pseudomonas</taxon>
    </lineage>
</organism>
<dbReference type="RefSeq" id="WP_339555171.1">
    <property type="nucleotide sequence ID" value="NZ_CP159258.1"/>
</dbReference>
<accession>A0AAU8DZJ7</accession>
<name>A0AAU8DZJ7_9PSED</name>
<dbReference type="AlphaFoldDB" id="A0AAU8DZJ7"/>
<dbReference type="EMBL" id="CP159258">
    <property type="protein sequence ID" value="XCG73258.1"/>
    <property type="molecule type" value="Genomic_DNA"/>
</dbReference>
<keyword evidence="1" id="KW-0472">Membrane</keyword>
<keyword evidence="1" id="KW-1133">Transmembrane helix</keyword>
<feature type="transmembrane region" description="Helical" evidence="1">
    <location>
        <begin position="102"/>
        <end position="123"/>
    </location>
</feature>
<keyword evidence="1" id="KW-0812">Transmembrane</keyword>
<evidence type="ECO:0000313" key="2">
    <source>
        <dbReference type="EMBL" id="XCG73258.1"/>
    </source>
</evidence>
<feature type="transmembrane region" description="Helical" evidence="1">
    <location>
        <begin position="61"/>
        <end position="81"/>
    </location>
</feature>
<reference evidence="2" key="1">
    <citation type="submission" date="2024-06" db="EMBL/GenBank/DDBJ databases">
        <title>The Caenorhabditis elegans bacterial microbiome influences microsporidia infection through nutrient limitation and inhibiting parasite invasion.</title>
        <authorList>
            <person name="Tamim El Jarkass H."/>
            <person name="Castelblanco S."/>
            <person name="Kaur M."/>
            <person name="Wan Y.C."/>
            <person name="Ellis A.E."/>
            <person name="Sheldon R.D."/>
            <person name="Lien E.C."/>
            <person name="Burton N.O."/>
            <person name="Wright G.D."/>
            <person name="Reinke A.W."/>
        </authorList>
    </citation>
    <scope>NUCLEOTIDE SEQUENCE</scope>
    <source>
        <strain evidence="2">MYb327</strain>
    </source>
</reference>
<evidence type="ECO:0000256" key="1">
    <source>
        <dbReference type="SAM" id="Phobius"/>
    </source>
</evidence>